<gene>
    <name evidence="6" type="primary">rnpA</name>
    <name evidence="8" type="ORF">NCTC11179_02842</name>
</gene>
<dbReference type="InterPro" id="IPR000100">
    <property type="entry name" value="RNase_P"/>
</dbReference>
<dbReference type="InterPro" id="IPR014721">
    <property type="entry name" value="Ribsml_uS5_D2-typ_fold_subgr"/>
</dbReference>
<name>A0A378U2I0_MYROD</name>
<keyword evidence="1 6" id="KW-0819">tRNA processing</keyword>
<dbReference type="GO" id="GO:0004526">
    <property type="term" value="F:ribonuclease P activity"/>
    <property type="evidence" value="ECO:0007669"/>
    <property type="project" value="UniProtKB-UniRule"/>
</dbReference>
<proteinExistence type="inferred from homology"/>
<evidence type="ECO:0000256" key="4">
    <source>
        <dbReference type="ARBA" id="ARBA00022801"/>
    </source>
</evidence>
<keyword evidence="2 6" id="KW-0540">Nuclease</keyword>
<dbReference type="Proteomes" id="UP000255024">
    <property type="component" value="Unassembled WGS sequence"/>
</dbReference>
<dbReference type="SUPFAM" id="SSF54211">
    <property type="entry name" value="Ribosomal protein S5 domain 2-like"/>
    <property type="match status" value="1"/>
</dbReference>
<evidence type="ECO:0000256" key="6">
    <source>
        <dbReference type="HAMAP-Rule" id="MF_00227"/>
    </source>
</evidence>
<dbReference type="HAMAP" id="MF_00227">
    <property type="entry name" value="RNase_P"/>
    <property type="match status" value="1"/>
</dbReference>
<dbReference type="GO" id="GO:0030677">
    <property type="term" value="C:ribonuclease P complex"/>
    <property type="evidence" value="ECO:0007669"/>
    <property type="project" value="TreeGrafter"/>
</dbReference>
<evidence type="ECO:0000256" key="2">
    <source>
        <dbReference type="ARBA" id="ARBA00022722"/>
    </source>
</evidence>
<evidence type="ECO:0000256" key="3">
    <source>
        <dbReference type="ARBA" id="ARBA00022759"/>
    </source>
</evidence>
<dbReference type="Gene3D" id="3.30.230.10">
    <property type="match status" value="1"/>
</dbReference>
<dbReference type="GO" id="GO:0000049">
    <property type="term" value="F:tRNA binding"/>
    <property type="evidence" value="ECO:0007669"/>
    <property type="project" value="UniProtKB-UniRule"/>
</dbReference>
<dbReference type="GO" id="GO:0042781">
    <property type="term" value="F:3'-tRNA processing endoribonuclease activity"/>
    <property type="evidence" value="ECO:0007669"/>
    <property type="project" value="TreeGrafter"/>
</dbReference>
<dbReference type="EMBL" id="UGQL01000002">
    <property type="protein sequence ID" value="STZ69336.1"/>
    <property type="molecule type" value="Genomic_DNA"/>
</dbReference>
<evidence type="ECO:0000313" key="9">
    <source>
        <dbReference type="Proteomes" id="UP000255024"/>
    </source>
</evidence>
<keyword evidence="4 6" id="KW-0378">Hydrolase</keyword>
<evidence type="ECO:0000256" key="1">
    <source>
        <dbReference type="ARBA" id="ARBA00022694"/>
    </source>
</evidence>
<evidence type="ECO:0000256" key="5">
    <source>
        <dbReference type="ARBA" id="ARBA00022884"/>
    </source>
</evidence>
<dbReference type="NCBIfam" id="TIGR00188">
    <property type="entry name" value="rnpA"/>
    <property type="match status" value="1"/>
</dbReference>
<dbReference type="AlphaFoldDB" id="A0A378U2I0"/>
<dbReference type="EC" id="3.1.26.5" evidence="6 7"/>
<keyword evidence="3 6" id="KW-0255">Endonuclease</keyword>
<keyword evidence="9" id="KW-1185">Reference proteome</keyword>
<protein>
    <recommendedName>
        <fullName evidence="6 7">Ribonuclease P protein component</fullName>
        <shortName evidence="6">RNase P protein</shortName>
        <shortName evidence="6">RNaseP protein</shortName>
        <ecNumber evidence="6 7">3.1.26.5</ecNumber>
    </recommendedName>
    <alternativeName>
        <fullName evidence="6">Protein C5</fullName>
    </alternativeName>
</protein>
<keyword evidence="5 6" id="KW-0694">RNA-binding</keyword>
<evidence type="ECO:0000313" key="8">
    <source>
        <dbReference type="EMBL" id="STZ69336.1"/>
    </source>
</evidence>
<dbReference type="InterPro" id="IPR020568">
    <property type="entry name" value="Ribosomal_Su5_D2-typ_SF"/>
</dbReference>
<accession>A0A378U2I0</accession>
<comment type="similarity">
    <text evidence="6">Belongs to the RnpA family.</text>
</comment>
<dbReference type="PANTHER" id="PTHR33992:SF1">
    <property type="entry name" value="RIBONUCLEASE P PROTEIN COMPONENT"/>
    <property type="match status" value="1"/>
</dbReference>
<dbReference type="PANTHER" id="PTHR33992">
    <property type="entry name" value="RIBONUCLEASE P PROTEIN COMPONENT"/>
    <property type="match status" value="1"/>
</dbReference>
<comment type="catalytic activity">
    <reaction evidence="6">
        <text>Endonucleolytic cleavage of RNA, removing 5'-extranucleotides from tRNA precursor.</text>
        <dbReference type="EC" id="3.1.26.5"/>
    </reaction>
</comment>
<reference evidence="8 9" key="1">
    <citation type="submission" date="2018-06" db="EMBL/GenBank/DDBJ databases">
        <authorList>
            <consortium name="Pathogen Informatics"/>
            <person name="Doyle S."/>
        </authorList>
    </citation>
    <scope>NUCLEOTIDE SEQUENCE [LARGE SCALE GENOMIC DNA]</scope>
    <source>
        <strain evidence="8 9">NCTC11179</strain>
    </source>
</reference>
<organism evidence="8 9">
    <name type="scientific">Myroides odoratus</name>
    <name type="common">Flavobacterium odoratum</name>
    <dbReference type="NCBI Taxonomy" id="256"/>
    <lineage>
        <taxon>Bacteria</taxon>
        <taxon>Pseudomonadati</taxon>
        <taxon>Bacteroidota</taxon>
        <taxon>Flavobacteriia</taxon>
        <taxon>Flavobacteriales</taxon>
        <taxon>Flavobacteriaceae</taxon>
        <taxon>Myroides</taxon>
    </lineage>
</organism>
<dbReference type="GO" id="GO:0001682">
    <property type="term" value="P:tRNA 5'-leader removal"/>
    <property type="evidence" value="ECO:0007669"/>
    <property type="project" value="UniProtKB-UniRule"/>
</dbReference>
<comment type="function">
    <text evidence="6">RNaseP catalyzes the removal of the 5'-leader sequence from pre-tRNA to produce the mature 5'-terminus. It can also cleave other RNA substrates such as 4.5S RNA. The protein component plays an auxiliary but essential role in vivo by binding to the 5'-leader sequence and broadening the substrate specificity of the ribozyme.</text>
</comment>
<evidence type="ECO:0000256" key="7">
    <source>
        <dbReference type="NCBIfam" id="TIGR00188"/>
    </source>
</evidence>
<dbReference type="Pfam" id="PF00825">
    <property type="entry name" value="Ribonuclease_P"/>
    <property type="match status" value="1"/>
</dbReference>
<comment type="subunit">
    <text evidence="6">Consists of a catalytic RNA component (M1 or rnpB) and a protein subunit.</text>
</comment>
<dbReference type="RefSeq" id="WP_115092105.1">
    <property type="nucleotide sequence ID" value="NZ_CP068107.1"/>
</dbReference>
<sequence length="137" mass="16496">MTKQNETYPREEKLKAKRLIDELFITGKSVSKYPLRLVYIEVDEEGVPQFQTGVSVSKRYFKKAVDRNYYKRLLRETYRKNKHLLVDQMDKKFAMMLFYQTKDRLNYPEVEHKMKGLFEKFIKQQQATPTESDNQAI</sequence>